<keyword evidence="1" id="KW-1133">Transmembrane helix</keyword>
<reference evidence="2" key="1">
    <citation type="journal article" date="2021" name="ISME J.">
        <title>Genomic evolution of the class Acidithiobacillia: deep-branching Proteobacteria living in extreme acidic conditions.</title>
        <authorList>
            <person name="Moya-Beltran A."/>
            <person name="Beard S."/>
            <person name="Rojas-Villalobos C."/>
            <person name="Issotta F."/>
            <person name="Gallardo Y."/>
            <person name="Ulloa R."/>
            <person name="Giaveno A."/>
            <person name="Degli Esposti M."/>
            <person name="Johnson D.B."/>
            <person name="Quatrini R."/>
        </authorList>
    </citation>
    <scope>NUCLEOTIDE SEQUENCE</scope>
    <source>
        <strain evidence="2">VAN18-1</strain>
    </source>
</reference>
<accession>A0AAE3CJM1</accession>
<dbReference type="RefSeq" id="WP_215885407.1">
    <property type="nucleotide sequence ID" value="NZ_JAAXYO010000048.1"/>
</dbReference>
<evidence type="ECO:0000313" key="3">
    <source>
        <dbReference type="Proteomes" id="UP001197378"/>
    </source>
</evidence>
<name>A0AAE3CJM1_9PROT</name>
<dbReference type="EMBL" id="JAAXYO010000048">
    <property type="protein sequence ID" value="MBU2787535.1"/>
    <property type="molecule type" value="Genomic_DNA"/>
</dbReference>
<keyword evidence="1" id="KW-0812">Transmembrane</keyword>
<proteinExistence type="predicted"/>
<evidence type="ECO:0000313" key="2">
    <source>
        <dbReference type="EMBL" id="MBU2787535.1"/>
    </source>
</evidence>
<feature type="transmembrane region" description="Helical" evidence="1">
    <location>
        <begin position="63"/>
        <end position="83"/>
    </location>
</feature>
<comment type="caution">
    <text evidence="2">The sequence shown here is derived from an EMBL/GenBank/DDBJ whole genome shotgun (WGS) entry which is preliminary data.</text>
</comment>
<dbReference type="Proteomes" id="UP001197378">
    <property type="component" value="Unassembled WGS sequence"/>
</dbReference>
<feature type="transmembrane region" description="Helical" evidence="1">
    <location>
        <begin position="89"/>
        <end position="109"/>
    </location>
</feature>
<evidence type="ECO:0000256" key="1">
    <source>
        <dbReference type="SAM" id="Phobius"/>
    </source>
</evidence>
<feature type="transmembrane region" description="Helical" evidence="1">
    <location>
        <begin position="6"/>
        <end position="31"/>
    </location>
</feature>
<organism evidence="2 3">
    <name type="scientific">Igneacidithiobacillus copahuensis</name>
    <dbReference type="NCBI Taxonomy" id="2724909"/>
    <lineage>
        <taxon>Bacteria</taxon>
        <taxon>Pseudomonadati</taxon>
        <taxon>Pseudomonadota</taxon>
        <taxon>Acidithiobacillia</taxon>
        <taxon>Acidithiobacillales</taxon>
        <taxon>Acidithiobacillaceae</taxon>
        <taxon>Igneacidithiobacillus</taxon>
    </lineage>
</organism>
<keyword evidence="1" id="KW-0472">Membrane</keyword>
<protein>
    <submittedName>
        <fullName evidence="2">Uncharacterized protein</fullName>
    </submittedName>
</protein>
<sequence length="115" mass="12707">MPMVTVLAYVEVLIALLILVFLLLTFFYLVAPQGLDTFLRRVGVGRGIGALSARNVFAVLRQLGILLFVLGVITLAMILFRAWPQGWLIPAIQELVMAVVLFFVGHWGAKGQKKP</sequence>
<keyword evidence="3" id="KW-1185">Reference proteome</keyword>
<gene>
    <name evidence="2" type="ORF">HFQ13_04830</name>
</gene>
<dbReference type="AlphaFoldDB" id="A0AAE3CJM1"/>